<name>A0A919R971_9ACTN</name>
<comment type="caution">
    <text evidence="1">The sequence shown here is derived from an EMBL/GenBank/DDBJ whole genome shotgun (WGS) entry which is preliminary data.</text>
</comment>
<evidence type="ECO:0000313" key="1">
    <source>
        <dbReference type="EMBL" id="GII81518.1"/>
    </source>
</evidence>
<accession>A0A919R971</accession>
<dbReference type="AlphaFoldDB" id="A0A919R971"/>
<protein>
    <submittedName>
        <fullName evidence="1">Uncharacterized protein</fullName>
    </submittedName>
</protein>
<sequence>MTGPVDRQRDPYGMSPAARISVGGYMPSTSCPPVPDAVQELVRRQVYALEQIYPAWRFTRLTDSNGVPCGWRAERRVPLTHAQRAVGLIPAIERGDVPGLVLALAVQDEIARQSGYSTGGAR</sequence>
<organism evidence="1 2">
    <name type="scientific">Sphaerisporangium rufum</name>
    <dbReference type="NCBI Taxonomy" id="1381558"/>
    <lineage>
        <taxon>Bacteria</taxon>
        <taxon>Bacillati</taxon>
        <taxon>Actinomycetota</taxon>
        <taxon>Actinomycetes</taxon>
        <taxon>Streptosporangiales</taxon>
        <taxon>Streptosporangiaceae</taxon>
        <taxon>Sphaerisporangium</taxon>
    </lineage>
</organism>
<dbReference type="Proteomes" id="UP000655287">
    <property type="component" value="Unassembled WGS sequence"/>
</dbReference>
<dbReference type="RefSeq" id="WP_203993889.1">
    <property type="nucleotide sequence ID" value="NZ_BOOU01000100.1"/>
</dbReference>
<keyword evidence="2" id="KW-1185">Reference proteome</keyword>
<reference evidence="1" key="1">
    <citation type="submission" date="2021-01" db="EMBL/GenBank/DDBJ databases">
        <title>Whole genome shotgun sequence of Sphaerisporangium rufum NBRC 109079.</title>
        <authorList>
            <person name="Komaki H."/>
            <person name="Tamura T."/>
        </authorList>
    </citation>
    <scope>NUCLEOTIDE SEQUENCE</scope>
    <source>
        <strain evidence="1">NBRC 109079</strain>
    </source>
</reference>
<gene>
    <name evidence="1" type="ORF">Sru01_65000</name>
</gene>
<evidence type="ECO:0000313" key="2">
    <source>
        <dbReference type="Proteomes" id="UP000655287"/>
    </source>
</evidence>
<dbReference type="EMBL" id="BOOU01000100">
    <property type="protein sequence ID" value="GII81518.1"/>
    <property type="molecule type" value="Genomic_DNA"/>
</dbReference>
<proteinExistence type="predicted"/>